<dbReference type="Proteomes" id="UP001379235">
    <property type="component" value="Unassembled WGS sequence"/>
</dbReference>
<evidence type="ECO:0000313" key="4">
    <source>
        <dbReference type="EMBL" id="MEJ6012073.1"/>
    </source>
</evidence>
<feature type="compositionally biased region" description="Pro residues" evidence="1">
    <location>
        <begin position="283"/>
        <end position="296"/>
    </location>
</feature>
<keyword evidence="5" id="KW-1185">Reference proteome</keyword>
<evidence type="ECO:0000259" key="3">
    <source>
        <dbReference type="Pfam" id="PF04773"/>
    </source>
</evidence>
<dbReference type="PANTHER" id="PTHR38731:SF3">
    <property type="entry name" value="BLL6125 PROTEIN"/>
    <property type="match status" value="1"/>
</dbReference>
<dbReference type="Pfam" id="PF04773">
    <property type="entry name" value="FecR"/>
    <property type="match status" value="1"/>
</dbReference>
<gene>
    <name evidence="4" type="ORF">WG900_19380</name>
</gene>
<feature type="chain" id="PRO_5046434680" evidence="2">
    <location>
        <begin position="25"/>
        <end position="296"/>
    </location>
</feature>
<name>A0ABU8SDN1_9SPHN</name>
<evidence type="ECO:0000256" key="2">
    <source>
        <dbReference type="SAM" id="SignalP"/>
    </source>
</evidence>
<evidence type="ECO:0000313" key="5">
    <source>
        <dbReference type="Proteomes" id="UP001379235"/>
    </source>
</evidence>
<protein>
    <submittedName>
        <fullName evidence="4">FecR domain-containing protein</fullName>
    </submittedName>
</protein>
<keyword evidence="2" id="KW-0732">Signal</keyword>
<accession>A0ABU8SDN1</accession>
<reference evidence="4 5" key="1">
    <citation type="submission" date="2024-03" db="EMBL/GenBank/DDBJ databases">
        <authorList>
            <person name="Jo J.-H."/>
        </authorList>
    </citation>
    <scope>NUCLEOTIDE SEQUENCE [LARGE SCALE GENOMIC DNA]</scope>
    <source>
        <strain evidence="4 5">AS3R-12</strain>
    </source>
</reference>
<dbReference type="EMBL" id="JBBHJY010000013">
    <property type="protein sequence ID" value="MEJ6012073.1"/>
    <property type="molecule type" value="Genomic_DNA"/>
</dbReference>
<proteinExistence type="predicted"/>
<comment type="caution">
    <text evidence="4">The sequence shown here is derived from an EMBL/GenBank/DDBJ whole genome shotgun (WGS) entry which is preliminary data.</text>
</comment>
<feature type="region of interest" description="Disordered" evidence="1">
    <location>
        <begin position="265"/>
        <end position="296"/>
    </location>
</feature>
<dbReference type="InterPro" id="IPR006860">
    <property type="entry name" value="FecR"/>
</dbReference>
<organism evidence="4 5">
    <name type="scientific">Novosphingobium aquae</name>
    <dbReference type="NCBI Taxonomy" id="3133435"/>
    <lineage>
        <taxon>Bacteria</taxon>
        <taxon>Pseudomonadati</taxon>
        <taxon>Pseudomonadota</taxon>
        <taxon>Alphaproteobacteria</taxon>
        <taxon>Sphingomonadales</taxon>
        <taxon>Sphingomonadaceae</taxon>
        <taxon>Novosphingobium</taxon>
    </lineage>
</organism>
<feature type="compositionally biased region" description="Low complexity" evidence="1">
    <location>
        <begin position="272"/>
        <end position="282"/>
    </location>
</feature>
<sequence length="296" mass="29839">MIAPRFVLPLAAAFVLAAGHGALAQNGAIGVVSSVVKEVKLSNAQSPKAKQVAVKQRIALGDLIQTGKASQLQLLLLDRSSFSIGASASLRIDRFVYDPARGRSSGATVARGAFRFMSGQQNRANSGSINTPVATIGIRGTIIDGVVGEAAREIAKGETREVRNAKADAKTATLIVLRGPGSRTAPGADVGEAAVASNGVSVDLTEPMSAVYVPRAGSAPIGPFRLSGAGLAKLQDQIFPRQAVGGNSAAESILGGILSNLPGIIGGGGSSGRANTGTTAPVPTNPNNPAGKPPRP</sequence>
<dbReference type="RefSeq" id="WP_339969909.1">
    <property type="nucleotide sequence ID" value="NZ_JBBHJY010000013.1"/>
</dbReference>
<dbReference type="PANTHER" id="PTHR38731">
    <property type="entry name" value="LIPL45-RELATED LIPOPROTEIN-RELATED"/>
    <property type="match status" value="1"/>
</dbReference>
<feature type="signal peptide" evidence="2">
    <location>
        <begin position="1"/>
        <end position="24"/>
    </location>
</feature>
<feature type="domain" description="FecR protein" evidence="3">
    <location>
        <begin position="62"/>
        <end position="145"/>
    </location>
</feature>
<evidence type="ECO:0000256" key="1">
    <source>
        <dbReference type="SAM" id="MobiDB-lite"/>
    </source>
</evidence>